<dbReference type="Gene3D" id="3.40.50.980">
    <property type="match status" value="2"/>
</dbReference>
<dbReference type="FunFam" id="1.10.1200.10:FF:000016">
    <property type="entry name" value="Non-ribosomal peptide synthase"/>
    <property type="match status" value="1"/>
</dbReference>
<dbReference type="InterPro" id="IPR023213">
    <property type="entry name" value="CAT-like_dom_sf"/>
</dbReference>
<dbReference type="GO" id="GO:0003824">
    <property type="term" value="F:catalytic activity"/>
    <property type="evidence" value="ECO:0007669"/>
    <property type="project" value="InterPro"/>
</dbReference>
<dbReference type="FunFam" id="3.30.559.10:FF:000012">
    <property type="entry name" value="Non-ribosomal peptide synthetase"/>
    <property type="match status" value="1"/>
</dbReference>
<dbReference type="FunFam" id="3.40.50.980:FF:000001">
    <property type="entry name" value="Non-ribosomal peptide synthetase"/>
    <property type="match status" value="1"/>
</dbReference>
<dbReference type="PROSITE" id="PS00012">
    <property type="entry name" value="PHOSPHOPANTETHEINE"/>
    <property type="match status" value="2"/>
</dbReference>
<dbReference type="Gene3D" id="2.30.38.10">
    <property type="entry name" value="Luciferase, Domain 3"/>
    <property type="match status" value="1"/>
</dbReference>
<organism evidence="7 8">
    <name type="scientific">Anaeromyxobacter diazotrophicus</name>
    <dbReference type="NCBI Taxonomy" id="2590199"/>
    <lineage>
        <taxon>Bacteria</taxon>
        <taxon>Pseudomonadati</taxon>
        <taxon>Myxococcota</taxon>
        <taxon>Myxococcia</taxon>
        <taxon>Myxococcales</taxon>
        <taxon>Cystobacterineae</taxon>
        <taxon>Anaeromyxobacteraceae</taxon>
        <taxon>Anaeromyxobacter</taxon>
    </lineage>
</organism>
<protein>
    <recommendedName>
        <fullName evidence="6">Carrier domain-containing protein</fullName>
    </recommendedName>
</protein>
<dbReference type="FunFam" id="1.10.1200.10:FF:000005">
    <property type="entry name" value="Nonribosomal peptide synthetase 1"/>
    <property type="match status" value="1"/>
</dbReference>
<dbReference type="Proteomes" id="UP000503640">
    <property type="component" value="Unassembled WGS sequence"/>
</dbReference>
<keyword evidence="3" id="KW-0596">Phosphopantetheine</keyword>
<evidence type="ECO:0000256" key="5">
    <source>
        <dbReference type="SAM" id="MobiDB-lite"/>
    </source>
</evidence>
<dbReference type="GO" id="GO:0043041">
    <property type="term" value="P:amino acid activation for nonribosomal peptide biosynthetic process"/>
    <property type="evidence" value="ECO:0007669"/>
    <property type="project" value="TreeGrafter"/>
</dbReference>
<dbReference type="InterPro" id="IPR036736">
    <property type="entry name" value="ACP-like_sf"/>
</dbReference>
<evidence type="ECO:0000313" key="8">
    <source>
        <dbReference type="Proteomes" id="UP000503640"/>
    </source>
</evidence>
<keyword evidence="8" id="KW-1185">Reference proteome</keyword>
<comment type="similarity">
    <text evidence="2">Belongs to the ATP-dependent AMP-binding enzyme family.</text>
</comment>
<dbReference type="InterPro" id="IPR029058">
    <property type="entry name" value="AB_hydrolase_fold"/>
</dbReference>
<dbReference type="Pfam" id="PF00668">
    <property type="entry name" value="Condensation"/>
    <property type="match status" value="2"/>
</dbReference>
<dbReference type="CDD" id="cd05930">
    <property type="entry name" value="A_NRPS"/>
    <property type="match status" value="1"/>
</dbReference>
<keyword evidence="4" id="KW-0597">Phosphoprotein</keyword>
<dbReference type="PANTHER" id="PTHR45527:SF1">
    <property type="entry name" value="FATTY ACID SYNTHASE"/>
    <property type="match status" value="1"/>
</dbReference>
<dbReference type="Gene3D" id="3.30.559.30">
    <property type="entry name" value="Nonribosomal peptide synthetase, condensation domain"/>
    <property type="match status" value="2"/>
</dbReference>
<evidence type="ECO:0000256" key="4">
    <source>
        <dbReference type="ARBA" id="ARBA00022553"/>
    </source>
</evidence>
<dbReference type="EMBL" id="BJTG01000005">
    <property type="protein sequence ID" value="GEJ57771.1"/>
    <property type="molecule type" value="Genomic_DNA"/>
</dbReference>
<comment type="caution">
    <text evidence="7">The sequence shown here is derived from an EMBL/GenBank/DDBJ whole genome shotgun (WGS) entry which is preliminary data.</text>
</comment>
<feature type="domain" description="Carrier" evidence="6">
    <location>
        <begin position="2024"/>
        <end position="2099"/>
    </location>
</feature>
<dbReference type="InterPro" id="IPR020845">
    <property type="entry name" value="AMP-binding_CS"/>
</dbReference>
<dbReference type="Pfam" id="PF00501">
    <property type="entry name" value="AMP-binding"/>
    <property type="match status" value="2"/>
</dbReference>
<dbReference type="Pfam" id="PF13193">
    <property type="entry name" value="AMP-binding_C"/>
    <property type="match status" value="2"/>
</dbReference>
<feature type="region of interest" description="Disordered" evidence="5">
    <location>
        <begin position="2109"/>
        <end position="2144"/>
    </location>
</feature>
<dbReference type="Pfam" id="PF00550">
    <property type="entry name" value="PP-binding"/>
    <property type="match status" value="2"/>
</dbReference>
<dbReference type="FunFam" id="3.40.50.12780:FF:000012">
    <property type="entry name" value="Non-ribosomal peptide synthetase"/>
    <property type="match status" value="1"/>
</dbReference>
<dbReference type="SMART" id="SM00823">
    <property type="entry name" value="PKS_PP"/>
    <property type="match status" value="2"/>
</dbReference>
<dbReference type="GO" id="GO:0072330">
    <property type="term" value="P:monocarboxylic acid biosynthetic process"/>
    <property type="evidence" value="ECO:0007669"/>
    <property type="project" value="UniProtKB-ARBA"/>
</dbReference>
<dbReference type="PROSITE" id="PS50075">
    <property type="entry name" value="CARRIER"/>
    <property type="match status" value="2"/>
</dbReference>
<dbReference type="FunFam" id="3.30.300.30:FF:000010">
    <property type="entry name" value="Enterobactin synthetase component F"/>
    <property type="match status" value="2"/>
</dbReference>
<dbReference type="SUPFAM" id="SSF47336">
    <property type="entry name" value="ACP-like"/>
    <property type="match status" value="2"/>
</dbReference>
<dbReference type="Gene3D" id="3.40.50.1820">
    <property type="entry name" value="alpha/beta hydrolase"/>
    <property type="match status" value="1"/>
</dbReference>
<dbReference type="CDD" id="cd19543">
    <property type="entry name" value="DCL_NRPS"/>
    <property type="match status" value="1"/>
</dbReference>
<dbReference type="Gene3D" id="3.40.50.12780">
    <property type="entry name" value="N-terminal domain of ligase-like"/>
    <property type="match status" value="1"/>
</dbReference>
<dbReference type="InterPro" id="IPR020806">
    <property type="entry name" value="PKS_PP-bd"/>
</dbReference>
<dbReference type="SUPFAM" id="SSF56801">
    <property type="entry name" value="Acetyl-CoA synthetase-like"/>
    <property type="match status" value="2"/>
</dbReference>
<evidence type="ECO:0000259" key="6">
    <source>
        <dbReference type="PROSITE" id="PS50075"/>
    </source>
</evidence>
<dbReference type="SUPFAM" id="SSF52777">
    <property type="entry name" value="CoA-dependent acyltransferases"/>
    <property type="match status" value="4"/>
</dbReference>
<dbReference type="InterPro" id="IPR042099">
    <property type="entry name" value="ANL_N_sf"/>
</dbReference>
<dbReference type="GO" id="GO:0005737">
    <property type="term" value="C:cytoplasm"/>
    <property type="evidence" value="ECO:0007669"/>
    <property type="project" value="TreeGrafter"/>
</dbReference>
<dbReference type="CDD" id="cd17652">
    <property type="entry name" value="A_NRPS_CmdD_like"/>
    <property type="match status" value="1"/>
</dbReference>
<dbReference type="CDD" id="cd19531">
    <property type="entry name" value="LCL_NRPS-like"/>
    <property type="match status" value="1"/>
</dbReference>
<dbReference type="GO" id="GO:0044550">
    <property type="term" value="P:secondary metabolite biosynthetic process"/>
    <property type="evidence" value="ECO:0007669"/>
    <property type="project" value="UniProtKB-ARBA"/>
</dbReference>
<sequence length="2144" mass="230051">MNHEVEDLYPLSPMQQGMLFHTLRDPGSGVYVEQLAFELEGALDADAFARAWQLVLARHPILRTGFVWEGVDEPLQLVHRGVELPLEREDWRGLGAEAQAARLEERFRQERARGFDLAVPPLLRLGLARTGDAVHLFTFSHHHLLLDGWSVPLVLKDVLAAYEALRRGEAPRLPPVRPYRDFIAWLQRRDPARSEDFWRRALAGVRQPTPLGIDHPAAAAAEDAPPALQHELVLGPAELASILALARRLHLTPSTVVLGAWALLLSRYSGEEDVVFGATVSGRPADLPGAESTVGLFINTLPVRVRVDPDATAAVWLEAVQAQQVELRQHEHTPLVRVRQWSEVPSPQPLFESLFVFENYPVDASLRESGGPLRVRCAGSASRVSFPLVISAAAGTELTLTASADPARLDAGAVEGALAHLREVLLAMAARPETRLARLPLVGTEERRRLLAAGAGARGGEPALDFPSTVARRAAVAPDAPALVAGDVRWSYAELERRACQVAHRLRAAGAAPGARVAHLLPRNADALAALLGIWKVGAIYVPLDPQSPPARSAGILAAAGARLVLTHRGAAAALSAPHVTPVFLDGLDDEPLVAAAAPLAPETLAYVIYTSGSTGAPKGVAVTHGALARHDRALRDRYGLGAEDRVLEFFSFAFDASLEQLLLAWGAGGTLVLRGDELWEPRRFAEELARHRLTVATVAPAYLDTVVRAWEASGERGGWPEPQVRRLLVGGEPLRPDTVVRLRRTPLGRAQLVNVYGPTEATISCASCDVPSDLGPILARGRVPIGRPLQGCRAYVLDPGGELAPAGVPGELYVGGDALAAGYLDRPELTAERFLPDPFHPRERVYRTGDRVRWTPDGELEFLGRADEQVKVRGFRVEPAEIEAALATHPAVAAAAVAARADATGELRLVGYVVAQAGATAGAAELRRYLLERLPDYMVPSAFVALDALPRTAGDKIDRRRLPAPAVEAAAAGRDAPRTPAEEVLCGLFAHVLGVERVGLDDDFFALGGHSLRATQLAARIRDAFDVDLPLKAIFEAPTVAALMARVARGRPATASAPPVSRQPEGEPRRASFAQQRLWFLDRLAPGSTRYNVPVAARLDGPLDVAALGRALAELVRRHEVLRTCFAEADGSPSPIVLEAGPVPLPLEDLSSLPAGEREAAARRRATDEAQRPFDLARGPVFRAHLFRLDPLAHLLLVTVHHVASDGWSAGVMTRELGELYRAFAAGRPSPLPELPLQYADYARWQRAWLTGEALEAQLGYWRERLAGAPALLALPTDRPRPPVASDRGGHVRFQVPTALAQAVLRVGRAEGATPFMTLLAAFQVLLGKLAGQEDVCVGTPIANRTRAELEGLVGFFVNTLVLRGDLSGDPSFRDLLVRTRDAALAAYAHQDVPFEMVVEALQPRRALSHSPLFQAMFALDDTPRAPLSLDGLTLTPAQPEGGAAAFDLTLSLAGGADGLEGDLEYNADLFDDETARRMLRQLQTLLAAIAAAPDRRLSSLPCMDEAERHRLVRTWSRNDAPAPLDPSFAARCEGWARRSPGACAVSFGGEALTYRELNARASALSRRLRTHGVRRGVRVGICAERSTEMVVAVLAVMKAGGAYVPLDPTYPAQRLAFMLEDAGLGLLLAQPHLRARLGSTTVQAMALDGSAMAGGEPTADEDGPGPEDVAYAIYTSGSTGRPKAALLKHRGLVNLSEAQRVAFGLGPGSRVLQFSPFSFDASVWELAMALGNGATLCLAPQEVLGSATELTALMKEQRITHVTLPPSVLAVLAPEELPELATVISAGEACTRELVERWAPGRRMWNAYGPTETTVCATMGPCSAEDARPPSIGKPIANARAYVLDARQRPVPVGVPGELCIGGVGVAQGYLHRPELTAERFLPDPFEPGGRIYRTGDLARWRADGTIEFLGRIDQQVKVRGFRIEPAEVEAALRRHPAVRECLVLAREDRPGDARLVAYVGHGEGAAPSAAELKAAVRAELPEHMLPTAYVCLAKLPLSPSGKVDRAALPAPEARSERAYVAPRTEVEEKLAGLCAGLLNVERVGVEDDFFELGGHSLLATQLLSRVREAFQVELPLRTLFERPTVADLASAVEQARAGAPAAEAPAIVAVPRGDHRRKRSAVVAEPRPEQAAAGAQGGGEP</sequence>
<accession>A0A7I9VN12</accession>
<evidence type="ECO:0000256" key="3">
    <source>
        <dbReference type="ARBA" id="ARBA00022450"/>
    </source>
</evidence>
<dbReference type="NCBIfam" id="TIGR01733">
    <property type="entry name" value="AA-adenyl-dom"/>
    <property type="match status" value="2"/>
</dbReference>
<dbReference type="GO" id="GO:0031177">
    <property type="term" value="F:phosphopantetheine binding"/>
    <property type="evidence" value="ECO:0007669"/>
    <property type="project" value="InterPro"/>
</dbReference>
<dbReference type="FunFam" id="2.30.38.10:FF:000001">
    <property type="entry name" value="Non-ribosomal peptide synthetase PvdI"/>
    <property type="match status" value="2"/>
</dbReference>
<dbReference type="PROSITE" id="PS00455">
    <property type="entry name" value="AMP_BINDING"/>
    <property type="match status" value="1"/>
</dbReference>
<dbReference type="InterPro" id="IPR009081">
    <property type="entry name" value="PP-bd_ACP"/>
</dbReference>
<dbReference type="Gene3D" id="3.30.559.10">
    <property type="entry name" value="Chloramphenicol acetyltransferase-like domain"/>
    <property type="match status" value="2"/>
</dbReference>
<evidence type="ECO:0000256" key="1">
    <source>
        <dbReference type="ARBA" id="ARBA00001957"/>
    </source>
</evidence>
<evidence type="ECO:0000313" key="7">
    <source>
        <dbReference type="EMBL" id="GEJ57771.1"/>
    </source>
</evidence>
<dbReference type="Gene3D" id="1.10.1200.10">
    <property type="entry name" value="ACP-like"/>
    <property type="match status" value="1"/>
</dbReference>
<gene>
    <name evidence="7" type="ORF">AMYX_25120</name>
</gene>
<dbReference type="InterPro" id="IPR010071">
    <property type="entry name" value="AA_adenyl_dom"/>
</dbReference>
<dbReference type="InterPro" id="IPR045851">
    <property type="entry name" value="AMP-bd_C_sf"/>
</dbReference>
<reference evidence="8" key="1">
    <citation type="journal article" date="2020" name="Appl. Environ. Microbiol.">
        <title>Diazotrophic Anaeromyxobacter Isolates from Soils.</title>
        <authorList>
            <person name="Masuda Y."/>
            <person name="Yamanaka H."/>
            <person name="Xu Z.X."/>
            <person name="Shiratori Y."/>
            <person name="Aono T."/>
            <person name="Amachi S."/>
            <person name="Senoo K."/>
            <person name="Itoh H."/>
        </authorList>
    </citation>
    <scope>NUCLEOTIDE SEQUENCE [LARGE SCALE GENOMIC DNA]</scope>
    <source>
        <strain evidence="8">R267</strain>
    </source>
</reference>
<dbReference type="InterPro" id="IPR025110">
    <property type="entry name" value="AMP-bd_C"/>
</dbReference>
<dbReference type="PANTHER" id="PTHR45527">
    <property type="entry name" value="NONRIBOSOMAL PEPTIDE SYNTHETASE"/>
    <property type="match status" value="1"/>
</dbReference>
<dbReference type="InterPro" id="IPR000873">
    <property type="entry name" value="AMP-dep_synth/lig_dom"/>
</dbReference>
<comment type="cofactor">
    <cofactor evidence="1">
        <name>pantetheine 4'-phosphate</name>
        <dbReference type="ChEBI" id="CHEBI:47942"/>
    </cofactor>
</comment>
<dbReference type="InterPro" id="IPR001242">
    <property type="entry name" value="Condensation_dom"/>
</dbReference>
<dbReference type="InterPro" id="IPR006162">
    <property type="entry name" value="Ppantetheine_attach_site"/>
</dbReference>
<feature type="domain" description="Carrier" evidence="6">
    <location>
        <begin position="977"/>
        <end position="1052"/>
    </location>
</feature>
<proteinExistence type="inferred from homology"/>
<name>A0A7I9VN12_9BACT</name>
<dbReference type="Gene3D" id="3.30.300.30">
    <property type="match status" value="2"/>
</dbReference>
<evidence type="ECO:0000256" key="2">
    <source>
        <dbReference type="ARBA" id="ARBA00006432"/>
    </source>
</evidence>